<feature type="repeat" description="ANK" evidence="4">
    <location>
        <begin position="805"/>
        <end position="837"/>
    </location>
</feature>
<dbReference type="InterPro" id="IPR011993">
    <property type="entry name" value="PH-like_dom_sf"/>
</dbReference>
<feature type="domain" description="PH" evidence="7">
    <location>
        <begin position="262"/>
        <end position="356"/>
    </location>
</feature>
<gene>
    <name evidence="9" type="ORF">LOD99_4960</name>
</gene>
<dbReference type="SUPFAM" id="SSF57863">
    <property type="entry name" value="ArfGap/RecO-like zinc finger"/>
    <property type="match status" value="1"/>
</dbReference>
<dbReference type="EMBL" id="JAKMXF010000302">
    <property type="protein sequence ID" value="KAI6651712.1"/>
    <property type="molecule type" value="Genomic_DNA"/>
</dbReference>
<dbReference type="Pfam" id="PF16746">
    <property type="entry name" value="BAR_3"/>
    <property type="match status" value="1"/>
</dbReference>
<comment type="caution">
    <text evidence="9">The sequence shown here is derived from an EMBL/GenBank/DDBJ whole genome shotgun (WGS) entry which is preliminary data.</text>
</comment>
<organism evidence="9 10">
    <name type="scientific">Oopsacas minuta</name>
    <dbReference type="NCBI Taxonomy" id="111878"/>
    <lineage>
        <taxon>Eukaryota</taxon>
        <taxon>Metazoa</taxon>
        <taxon>Porifera</taxon>
        <taxon>Hexactinellida</taxon>
        <taxon>Hexasterophora</taxon>
        <taxon>Lyssacinosida</taxon>
        <taxon>Leucopsacidae</taxon>
        <taxon>Oopsacas</taxon>
    </lineage>
</organism>
<evidence type="ECO:0000256" key="3">
    <source>
        <dbReference type="ARBA" id="ARBA00022833"/>
    </source>
</evidence>
<feature type="compositionally biased region" description="Low complexity" evidence="6">
    <location>
        <begin position="660"/>
        <end position="671"/>
    </location>
</feature>
<feature type="region of interest" description="Disordered" evidence="6">
    <location>
        <begin position="608"/>
        <end position="641"/>
    </location>
</feature>
<dbReference type="SMART" id="SM00105">
    <property type="entry name" value="ArfGap"/>
    <property type="match status" value="1"/>
</dbReference>
<name>A0AAV7JSE8_9METZ</name>
<dbReference type="SMART" id="SM00233">
    <property type="entry name" value="PH"/>
    <property type="match status" value="1"/>
</dbReference>
<dbReference type="InterPro" id="IPR038508">
    <property type="entry name" value="ArfGAP_dom_sf"/>
</dbReference>
<dbReference type="InterPro" id="IPR027267">
    <property type="entry name" value="AH/BAR_dom_sf"/>
</dbReference>
<dbReference type="PRINTS" id="PR00405">
    <property type="entry name" value="REVINTRACTNG"/>
</dbReference>
<dbReference type="PROSITE" id="PS50115">
    <property type="entry name" value="ARFGAP"/>
    <property type="match status" value="1"/>
</dbReference>
<dbReference type="InterPro" id="IPR004148">
    <property type="entry name" value="BAR_dom"/>
</dbReference>
<keyword evidence="3" id="KW-0862">Zinc</keyword>
<proteinExistence type="predicted"/>
<dbReference type="InterPro" id="IPR001849">
    <property type="entry name" value="PH_domain"/>
</dbReference>
<dbReference type="SUPFAM" id="SSF48403">
    <property type="entry name" value="Ankyrin repeat"/>
    <property type="match status" value="1"/>
</dbReference>
<dbReference type="PANTHER" id="PTHR23180:SF399">
    <property type="entry name" value="BLOWN FUSE, ISOFORM A-RELATED"/>
    <property type="match status" value="1"/>
</dbReference>
<dbReference type="PROSITE" id="PS50003">
    <property type="entry name" value="PH_DOMAIN"/>
    <property type="match status" value="1"/>
</dbReference>
<dbReference type="InterPro" id="IPR001164">
    <property type="entry name" value="ArfGAP_dom"/>
</dbReference>
<dbReference type="Gene3D" id="1.25.40.20">
    <property type="entry name" value="Ankyrin repeat-containing domain"/>
    <property type="match status" value="1"/>
</dbReference>
<accession>A0AAV7JSE8</accession>
<dbReference type="Pfam" id="PF12796">
    <property type="entry name" value="Ank_2"/>
    <property type="match status" value="1"/>
</dbReference>
<evidence type="ECO:0000256" key="5">
    <source>
        <dbReference type="PROSITE-ProRule" id="PRU00288"/>
    </source>
</evidence>
<protein>
    <submittedName>
        <fullName evidence="9">Arf-GAP with coiled-coil, ANK repeat and PH domain-containing protein 2</fullName>
    </submittedName>
</protein>
<sequence>MSMLSIEECVKDSPQFRSKLQAHVQVVLEFEQLLSGFIRSIDELSRAGNSYADALGQFSSILKSFSIHFDRGIIKDAFLVFHDAVKKIQTNFNILQDQVKGSFLPELTKFSHNEVRKVKDSRKIFDRTSDHLLTAVNRSVNASRQKPLEAEEASRNLEASRTKFSHQSVELAFQINLLAAKKQPFLLEHVISHLESQCYFYKVANGLLQDFRPNLAKYSLEMEPIQESMIENLKKMNNRKDVVNTFLEMERQSEDFQVDPRNPRFEGFLFKKKSKSAFKHWNRRYFTCGDFRLCYFKDTRKEIAVQDLKLCTVKLLEDFDRRYCFEVVTPTKTLTLQAETERERVRWCEILQACFMSNLNSPIDKNSAPPESSFHIVRTKFKGQRQFNEKLRAVPGNDICADCCHKEATWSSVNLGVILCIECSGIHRSLGVRVSKVRSLMLDQWEPESQKLMMLLGNSLINSIYEAYVPLGWVKPLPSASRKERIRWISAKYKYHYFVGPNLRSFVDVDVDSVDLARAHSTELLDFDETSLASFNLSGTVKKKRSPFKLPFLHSRPRHEGEGLALKQRPKSFLPQPQHLTATLKEFREPMGSLDKRTTLAAHSAFRRSFNKPGSSMTMPPPKPPRITNRHSMTEHSSYGVHVKQKALKISSLNFQCDEGSSSSSSDNSSGGIEGATHDQLSESLNLNYKRNNIETPPIPPPPFGTGSEMDAPSIRIQRTESISVIKPKNSFQIEQSPDFDLYLSAQLGDVPKMAKALAEGARIEYQNPRGLGATSLIRSTIYGNLMASEFLMQNGANIDTKDWNDQTALHHASKMGKTGHVCLFLKRGANKELVDSRGKTSLALALEGPHADIVTLLRLSELNDNMRGEQEFEDIMGDTVSVVFDDFSNIAVKEPERLRRNSKQENND</sequence>
<dbReference type="SUPFAM" id="SSF50729">
    <property type="entry name" value="PH domain-like"/>
    <property type="match status" value="1"/>
</dbReference>
<dbReference type="AlphaFoldDB" id="A0AAV7JSE8"/>
<dbReference type="PANTHER" id="PTHR23180">
    <property type="entry name" value="CENTAURIN/ARF"/>
    <property type="match status" value="1"/>
</dbReference>
<dbReference type="InterPro" id="IPR037278">
    <property type="entry name" value="ARFGAP/RecO"/>
</dbReference>
<keyword evidence="2 5" id="KW-0863">Zinc-finger</keyword>
<evidence type="ECO:0000256" key="2">
    <source>
        <dbReference type="ARBA" id="ARBA00022771"/>
    </source>
</evidence>
<dbReference type="InterPro" id="IPR036770">
    <property type="entry name" value="Ankyrin_rpt-contain_sf"/>
</dbReference>
<keyword evidence="10" id="KW-1185">Reference proteome</keyword>
<evidence type="ECO:0000256" key="4">
    <source>
        <dbReference type="PROSITE-ProRule" id="PRU00023"/>
    </source>
</evidence>
<dbReference type="InterPro" id="IPR002110">
    <property type="entry name" value="Ankyrin_rpt"/>
</dbReference>
<evidence type="ECO:0000256" key="6">
    <source>
        <dbReference type="SAM" id="MobiDB-lite"/>
    </source>
</evidence>
<dbReference type="Pfam" id="PF01412">
    <property type="entry name" value="ArfGap"/>
    <property type="match status" value="1"/>
</dbReference>
<keyword evidence="4" id="KW-0040">ANK repeat</keyword>
<dbReference type="InterPro" id="IPR045258">
    <property type="entry name" value="ACAP1/2/3-like"/>
</dbReference>
<dbReference type="Gene3D" id="2.30.29.30">
    <property type="entry name" value="Pleckstrin-homology domain (PH domain)/Phosphotyrosine-binding domain (PTB)"/>
    <property type="match status" value="1"/>
</dbReference>
<dbReference type="SMART" id="SM00248">
    <property type="entry name" value="ANK"/>
    <property type="match status" value="3"/>
</dbReference>
<feature type="domain" description="Arf-GAP" evidence="8">
    <location>
        <begin position="385"/>
        <end position="499"/>
    </location>
</feature>
<dbReference type="SUPFAM" id="SSF103657">
    <property type="entry name" value="BAR/IMD domain-like"/>
    <property type="match status" value="1"/>
</dbReference>
<dbReference type="Pfam" id="PF00169">
    <property type="entry name" value="PH"/>
    <property type="match status" value="1"/>
</dbReference>
<evidence type="ECO:0000256" key="1">
    <source>
        <dbReference type="ARBA" id="ARBA00022723"/>
    </source>
</evidence>
<dbReference type="PROSITE" id="PS50088">
    <property type="entry name" value="ANK_REPEAT"/>
    <property type="match status" value="2"/>
</dbReference>
<dbReference type="GO" id="GO:0008270">
    <property type="term" value="F:zinc ion binding"/>
    <property type="evidence" value="ECO:0007669"/>
    <property type="project" value="UniProtKB-KW"/>
</dbReference>
<evidence type="ECO:0000259" key="7">
    <source>
        <dbReference type="PROSITE" id="PS50003"/>
    </source>
</evidence>
<feature type="region of interest" description="Disordered" evidence="6">
    <location>
        <begin position="656"/>
        <end position="677"/>
    </location>
</feature>
<dbReference type="Gene3D" id="1.10.220.150">
    <property type="entry name" value="Arf GTPase activating protein"/>
    <property type="match status" value="1"/>
</dbReference>
<dbReference type="GO" id="GO:0005737">
    <property type="term" value="C:cytoplasm"/>
    <property type="evidence" value="ECO:0007669"/>
    <property type="project" value="InterPro"/>
</dbReference>
<dbReference type="Gene3D" id="1.20.1270.60">
    <property type="entry name" value="Arfaptin homology (AH) domain/BAR domain"/>
    <property type="match status" value="1"/>
</dbReference>
<evidence type="ECO:0000313" key="9">
    <source>
        <dbReference type="EMBL" id="KAI6651712.1"/>
    </source>
</evidence>
<dbReference type="GO" id="GO:0005096">
    <property type="term" value="F:GTPase activator activity"/>
    <property type="evidence" value="ECO:0007669"/>
    <property type="project" value="InterPro"/>
</dbReference>
<keyword evidence="1" id="KW-0479">Metal-binding</keyword>
<feature type="repeat" description="ANK" evidence="4">
    <location>
        <begin position="772"/>
        <end position="804"/>
    </location>
</feature>
<evidence type="ECO:0000259" key="8">
    <source>
        <dbReference type="PROSITE" id="PS50115"/>
    </source>
</evidence>
<evidence type="ECO:0000313" key="10">
    <source>
        <dbReference type="Proteomes" id="UP001165289"/>
    </source>
</evidence>
<dbReference type="Proteomes" id="UP001165289">
    <property type="component" value="Unassembled WGS sequence"/>
</dbReference>
<reference evidence="9 10" key="1">
    <citation type="journal article" date="2023" name="BMC Biol.">
        <title>The compact genome of the sponge Oopsacas minuta (Hexactinellida) is lacking key metazoan core genes.</title>
        <authorList>
            <person name="Santini S."/>
            <person name="Schenkelaars Q."/>
            <person name="Jourda C."/>
            <person name="Duchesne M."/>
            <person name="Belahbib H."/>
            <person name="Rocher C."/>
            <person name="Selva M."/>
            <person name="Riesgo A."/>
            <person name="Vervoort M."/>
            <person name="Leys S.P."/>
            <person name="Kodjabachian L."/>
            <person name="Le Bivic A."/>
            <person name="Borchiellini C."/>
            <person name="Claverie J.M."/>
            <person name="Renard E."/>
        </authorList>
    </citation>
    <scope>NUCLEOTIDE SEQUENCE [LARGE SCALE GENOMIC DNA]</scope>
    <source>
        <strain evidence="9">SPO-2</strain>
    </source>
</reference>